<dbReference type="GO" id="GO:0071555">
    <property type="term" value="P:cell wall organization"/>
    <property type="evidence" value="ECO:0007669"/>
    <property type="project" value="UniProtKB-KW"/>
</dbReference>
<dbReference type="RefSeq" id="WP_269927695.1">
    <property type="nucleotide sequence ID" value="NZ_JAMKBJ010000022.1"/>
</dbReference>
<feature type="active site" description="Proton acceptor" evidence="13">
    <location>
        <position position="67"/>
    </location>
</feature>
<keyword evidence="6" id="KW-0645">Protease</keyword>
<protein>
    <recommendedName>
        <fullName evidence="4">serine-type D-Ala-D-Ala carboxypeptidase</fullName>
        <ecNumber evidence="4">3.4.16.4</ecNumber>
    </recommendedName>
</protein>
<dbReference type="GO" id="GO:0009002">
    <property type="term" value="F:serine-type D-Ala-D-Ala carboxypeptidase activity"/>
    <property type="evidence" value="ECO:0007669"/>
    <property type="project" value="UniProtKB-EC"/>
</dbReference>
<proteinExistence type="inferred from homology"/>
<keyword evidence="19" id="KW-1185">Reference proteome</keyword>
<evidence type="ECO:0000256" key="5">
    <source>
        <dbReference type="ARBA" id="ARBA00022645"/>
    </source>
</evidence>
<dbReference type="PANTHER" id="PTHR21581:SF11">
    <property type="entry name" value="D-ALANYL-D-ALANINE CARBOXYPEPTIDASE DACA"/>
    <property type="match status" value="1"/>
</dbReference>
<dbReference type="GO" id="GO:0006508">
    <property type="term" value="P:proteolysis"/>
    <property type="evidence" value="ECO:0007669"/>
    <property type="project" value="UniProtKB-KW"/>
</dbReference>
<evidence type="ECO:0000256" key="9">
    <source>
        <dbReference type="ARBA" id="ARBA00022960"/>
    </source>
</evidence>
<evidence type="ECO:0000256" key="7">
    <source>
        <dbReference type="ARBA" id="ARBA00022729"/>
    </source>
</evidence>
<dbReference type="InterPro" id="IPR012338">
    <property type="entry name" value="Beta-lactam/transpept-like"/>
</dbReference>
<evidence type="ECO:0000256" key="2">
    <source>
        <dbReference type="ARBA" id="ARBA00004752"/>
    </source>
</evidence>
<evidence type="ECO:0000256" key="16">
    <source>
        <dbReference type="SAM" id="SignalP"/>
    </source>
</evidence>
<keyword evidence="8" id="KW-0378">Hydrolase</keyword>
<dbReference type="PRINTS" id="PR00725">
    <property type="entry name" value="DADACBPTASE1"/>
</dbReference>
<feature type="binding site" evidence="14">
    <location>
        <position position="258"/>
    </location>
    <ligand>
        <name>substrate</name>
    </ligand>
</feature>
<dbReference type="EC" id="3.4.16.4" evidence="4"/>
<evidence type="ECO:0000256" key="11">
    <source>
        <dbReference type="ARBA" id="ARBA00023316"/>
    </source>
</evidence>
<feature type="domain" description="Peptidase S11 D-Ala-D-Ala carboxypeptidase A C-terminal" evidence="17">
    <location>
        <begin position="314"/>
        <end position="421"/>
    </location>
</feature>
<evidence type="ECO:0000256" key="14">
    <source>
        <dbReference type="PIRSR" id="PIRSR618044-2"/>
    </source>
</evidence>
<feature type="active site" description="Proton acceptor" evidence="13">
    <location>
        <position position="70"/>
    </location>
</feature>
<gene>
    <name evidence="18" type="ORF">M9R32_15745</name>
</gene>
<evidence type="ECO:0000256" key="1">
    <source>
        <dbReference type="ARBA" id="ARBA00003217"/>
    </source>
</evidence>
<evidence type="ECO:0000256" key="13">
    <source>
        <dbReference type="PIRSR" id="PIRSR618044-1"/>
    </source>
</evidence>
<comment type="catalytic activity">
    <reaction evidence="12">
        <text>Preferential cleavage: (Ac)2-L-Lys-D-Ala-|-D-Ala. Also transpeptidation of peptidyl-alanyl moieties that are N-acyl substituents of D-alanine.</text>
        <dbReference type="EC" id="3.4.16.4"/>
    </reaction>
</comment>
<dbReference type="SUPFAM" id="SSF56601">
    <property type="entry name" value="beta-lactamase/transpeptidase-like"/>
    <property type="match status" value="1"/>
</dbReference>
<keyword evidence="7 16" id="KW-0732">Signal</keyword>
<evidence type="ECO:0000256" key="3">
    <source>
        <dbReference type="ARBA" id="ARBA00007164"/>
    </source>
</evidence>
<feature type="signal peptide" evidence="16">
    <location>
        <begin position="1"/>
        <end position="28"/>
    </location>
</feature>
<dbReference type="AlphaFoldDB" id="A0A9X3LL58"/>
<dbReference type="InterPro" id="IPR001967">
    <property type="entry name" value="Peptidase_S11_N"/>
</dbReference>
<evidence type="ECO:0000259" key="17">
    <source>
        <dbReference type="SMART" id="SM00936"/>
    </source>
</evidence>
<keyword evidence="9" id="KW-0133">Cell shape</keyword>
<sequence length="451" mass="49594">MKSAVNKALVRWLLLPILLVSMVVTQPAATDAEESLNLFVDGAILIDADTGKILYEQNADTALGIASMTKMMTEYLLFEAIENGQVTWEQQYSVTDYTYRISQDRRLSNVPLRQDGTYSIKELYEAMAIYSANAATVAIAETIAGTETEFVNMMNKKAEELGLEGYKFVNSTGLNNADLQGNHPQGTGPEDENVMPAKSVAKLAFHLLNDYPEVLETTIITTKVFREGTSDAIEMDNWNFMLPGLVYEYKGAKVDGLKTGTTDFAGHCFTGTAEKDGMRIIAVVMKAVDSKGVGSYKARFDATRALFDYGFSQFAKEEILPAGYEFKDQKDIPVIKGKEDQVGITVKEPIEMVIKSSEKDLYKPKLVLDEKKMKDGSLEAAIKKDEVVGHVELVKSEGSDYGYITGASKSSDVVTTEAVERASWFSLGLQAVGHFFGKLWNGATDFVGGLF</sequence>
<dbReference type="Proteomes" id="UP001152173">
    <property type="component" value="Unassembled WGS sequence"/>
</dbReference>
<keyword evidence="5 18" id="KW-0121">Carboxypeptidase</keyword>
<feature type="chain" id="PRO_5040923183" description="serine-type D-Ala-D-Ala carboxypeptidase" evidence="16">
    <location>
        <begin position="29"/>
        <end position="451"/>
    </location>
</feature>
<comment type="similarity">
    <text evidence="3 15">Belongs to the peptidase S11 family.</text>
</comment>
<keyword evidence="10" id="KW-0573">Peptidoglycan synthesis</keyword>
<feature type="active site" evidence="13">
    <location>
        <position position="131"/>
    </location>
</feature>
<evidence type="ECO:0000256" key="12">
    <source>
        <dbReference type="ARBA" id="ARBA00034000"/>
    </source>
</evidence>
<comment type="function">
    <text evidence="1">Removes C-terminal D-alanyl residues from sugar-peptide cell wall precursors.</text>
</comment>
<name>A0A9X3LL58_9BACL</name>
<dbReference type="EMBL" id="JAMKBJ010000022">
    <property type="protein sequence ID" value="MCZ8538629.1"/>
    <property type="molecule type" value="Genomic_DNA"/>
</dbReference>
<evidence type="ECO:0000256" key="8">
    <source>
        <dbReference type="ARBA" id="ARBA00022801"/>
    </source>
</evidence>
<dbReference type="Pfam" id="PF07943">
    <property type="entry name" value="PBP5_C"/>
    <property type="match status" value="1"/>
</dbReference>
<dbReference type="InterPro" id="IPR018044">
    <property type="entry name" value="Peptidase_S11"/>
</dbReference>
<dbReference type="SUPFAM" id="SSF69189">
    <property type="entry name" value="Penicillin-binding protein associated domain"/>
    <property type="match status" value="1"/>
</dbReference>
<comment type="pathway">
    <text evidence="2">Cell wall biogenesis; peptidoglycan biosynthesis.</text>
</comment>
<comment type="caution">
    <text evidence="18">The sequence shown here is derived from an EMBL/GenBank/DDBJ whole genome shotgun (WGS) entry which is preliminary data.</text>
</comment>
<dbReference type="Pfam" id="PF00768">
    <property type="entry name" value="Peptidase_S11"/>
    <property type="match status" value="1"/>
</dbReference>
<dbReference type="Gene3D" id="3.40.710.10">
    <property type="entry name" value="DD-peptidase/beta-lactamase superfamily"/>
    <property type="match status" value="1"/>
</dbReference>
<evidence type="ECO:0000256" key="4">
    <source>
        <dbReference type="ARBA" id="ARBA00012448"/>
    </source>
</evidence>
<evidence type="ECO:0000256" key="15">
    <source>
        <dbReference type="RuleBase" id="RU004016"/>
    </source>
</evidence>
<dbReference type="GO" id="GO:0008360">
    <property type="term" value="P:regulation of cell shape"/>
    <property type="evidence" value="ECO:0007669"/>
    <property type="project" value="UniProtKB-KW"/>
</dbReference>
<evidence type="ECO:0000313" key="18">
    <source>
        <dbReference type="EMBL" id="MCZ8538629.1"/>
    </source>
</evidence>
<dbReference type="InterPro" id="IPR015956">
    <property type="entry name" value="Peniciliin-bd_prot_C_sf"/>
</dbReference>
<dbReference type="InterPro" id="IPR037167">
    <property type="entry name" value="Peptidase_S11_C_sf"/>
</dbReference>
<evidence type="ECO:0000256" key="6">
    <source>
        <dbReference type="ARBA" id="ARBA00022670"/>
    </source>
</evidence>
<dbReference type="PANTHER" id="PTHR21581">
    <property type="entry name" value="D-ALANYL-D-ALANINE CARBOXYPEPTIDASE"/>
    <property type="match status" value="1"/>
</dbReference>
<evidence type="ECO:0000256" key="10">
    <source>
        <dbReference type="ARBA" id="ARBA00022984"/>
    </source>
</evidence>
<dbReference type="SMART" id="SM00936">
    <property type="entry name" value="PBP5_C"/>
    <property type="match status" value="1"/>
</dbReference>
<reference evidence="18" key="1">
    <citation type="submission" date="2022-05" db="EMBL/GenBank/DDBJ databases">
        <authorList>
            <person name="Colautti A."/>
            <person name="Iacumin L."/>
        </authorList>
    </citation>
    <scope>NUCLEOTIDE SEQUENCE</scope>
    <source>
        <strain evidence="18">SK 55</strain>
    </source>
</reference>
<evidence type="ECO:0000313" key="19">
    <source>
        <dbReference type="Proteomes" id="UP001152173"/>
    </source>
</evidence>
<accession>A0A9X3LL58</accession>
<organism evidence="18 19">
    <name type="scientific">Paenisporosarcina quisquiliarum</name>
    <dbReference type="NCBI Taxonomy" id="365346"/>
    <lineage>
        <taxon>Bacteria</taxon>
        <taxon>Bacillati</taxon>
        <taxon>Bacillota</taxon>
        <taxon>Bacilli</taxon>
        <taxon>Bacillales</taxon>
        <taxon>Caryophanaceae</taxon>
        <taxon>Paenisporosarcina</taxon>
    </lineage>
</organism>
<dbReference type="GO" id="GO:0009252">
    <property type="term" value="P:peptidoglycan biosynthetic process"/>
    <property type="evidence" value="ECO:0007669"/>
    <property type="project" value="UniProtKB-KW"/>
</dbReference>
<dbReference type="Gene3D" id="2.60.410.10">
    <property type="entry name" value="D-Ala-D-Ala carboxypeptidase, C-terminal domain"/>
    <property type="match status" value="1"/>
</dbReference>
<dbReference type="InterPro" id="IPR012907">
    <property type="entry name" value="Peptidase_S11_C"/>
</dbReference>
<keyword evidence="11" id="KW-0961">Cell wall biogenesis/degradation</keyword>